<dbReference type="Proteomes" id="UP000178659">
    <property type="component" value="Unassembled WGS sequence"/>
</dbReference>
<dbReference type="InterPro" id="IPR050297">
    <property type="entry name" value="LipidA_mod_glycosyltrf_83"/>
</dbReference>
<reference evidence="9 10" key="1">
    <citation type="journal article" date="2016" name="Nat. Commun.">
        <title>Thousands of microbial genomes shed light on interconnected biogeochemical processes in an aquifer system.</title>
        <authorList>
            <person name="Anantharaman K."/>
            <person name="Brown C.T."/>
            <person name="Hug L.A."/>
            <person name="Sharon I."/>
            <person name="Castelle C.J."/>
            <person name="Probst A.J."/>
            <person name="Thomas B.C."/>
            <person name="Singh A."/>
            <person name="Wilkins M.J."/>
            <person name="Karaoz U."/>
            <person name="Brodie E.L."/>
            <person name="Williams K.H."/>
            <person name="Hubbard S.S."/>
            <person name="Banfield J.F."/>
        </authorList>
    </citation>
    <scope>NUCLEOTIDE SEQUENCE [LARGE SCALE GENOMIC DNA]</scope>
</reference>
<evidence type="ECO:0000256" key="2">
    <source>
        <dbReference type="ARBA" id="ARBA00022475"/>
    </source>
</evidence>
<keyword evidence="2" id="KW-1003">Cell membrane</keyword>
<keyword evidence="5 8" id="KW-0812">Transmembrane</keyword>
<gene>
    <name evidence="9" type="ORF">A3A77_01210</name>
</gene>
<dbReference type="GO" id="GO:0005886">
    <property type="term" value="C:plasma membrane"/>
    <property type="evidence" value="ECO:0007669"/>
    <property type="project" value="UniProtKB-SubCell"/>
</dbReference>
<keyword evidence="3" id="KW-0328">Glycosyltransferase</keyword>
<comment type="subcellular location">
    <subcellularLocation>
        <location evidence="1">Cell membrane</location>
        <topology evidence="1">Multi-pass membrane protein</topology>
    </subcellularLocation>
</comment>
<feature type="transmembrane region" description="Helical" evidence="8">
    <location>
        <begin position="351"/>
        <end position="370"/>
    </location>
</feature>
<feature type="transmembrane region" description="Helical" evidence="8">
    <location>
        <begin position="327"/>
        <end position="344"/>
    </location>
</feature>
<dbReference type="GO" id="GO:0016763">
    <property type="term" value="F:pentosyltransferase activity"/>
    <property type="evidence" value="ECO:0007669"/>
    <property type="project" value="TreeGrafter"/>
</dbReference>
<evidence type="ECO:0008006" key="11">
    <source>
        <dbReference type="Google" id="ProtNLM"/>
    </source>
</evidence>
<evidence type="ECO:0000313" key="9">
    <source>
        <dbReference type="EMBL" id="OGY13897.1"/>
    </source>
</evidence>
<evidence type="ECO:0000256" key="8">
    <source>
        <dbReference type="SAM" id="Phobius"/>
    </source>
</evidence>
<sequence>MFNKKIHILGETITITPLWILILFAIILRIPSLFEPYWYGDEAIYLTLGEGIRHNLVLYRDIFDHKPPLIYLIAAAAGSLYWFKLILLVWSIGTIALFWKLARETVKNSTILEKNHDISVVVASTIFTISTTLPMLEGNIANAELFLIGPIFLGLLFTLSEWPNFVKNKLLRIFIGGVLFSFALLFKVPAIFDVFALVAFWGISSLWKPKDIIAALKKSIVLTLGLFLPIFISVFYFWSQGALKQYITAGLSQNITYIGQWANQKTVLSTGQNALSGLGFRAEVLIVLLLVVLFTKKFFDKYLLFVILWLTFDIFAMLLSGRPYPHYIIQAIPPLSLAGVILFFGKEKFRFLPVPFIGLFLASLVFYKFYYYPTIPYYQNFVSFITGQKSKQDYYKHFDQKVQTTYDLAQYLVLRTSKDDRIFIWGTEPEVYALSHRVPASRYITSFHISDFKGEEETLNSLQDKKVKYIILDTREERNLPGLTGLLERNYYRTDEIANNQIWKLKNF</sequence>
<evidence type="ECO:0000256" key="4">
    <source>
        <dbReference type="ARBA" id="ARBA00022679"/>
    </source>
</evidence>
<name>A0A1G1VEY5_9BACT</name>
<feature type="transmembrane region" description="Helical" evidence="8">
    <location>
        <begin position="143"/>
        <end position="162"/>
    </location>
</feature>
<evidence type="ECO:0000256" key="1">
    <source>
        <dbReference type="ARBA" id="ARBA00004651"/>
    </source>
</evidence>
<keyword evidence="4" id="KW-0808">Transferase</keyword>
<comment type="caution">
    <text evidence="9">The sequence shown here is derived from an EMBL/GenBank/DDBJ whole genome shotgun (WGS) entry which is preliminary data.</text>
</comment>
<feature type="transmembrane region" description="Helical" evidence="8">
    <location>
        <begin position="6"/>
        <end position="28"/>
    </location>
</feature>
<feature type="transmembrane region" description="Helical" evidence="8">
    <location>
        <begin position="174"/>
        <end position="207"/>
    </location>
</feature>
<evidence type="ECO:0000256" key="3">
    <source>
        <dbReference type="ARBA" id="ARBA00022676"/>
    </source>
</evidence>
<keyword evidence="7 8" id="KW-0472">Membrane</keyword>
<evidence type="ECO:0000256" key="6">
    <source>
        <dbReference type="ARBA" id="ARBA00022989"/>
    </source>
</evidence>
<dbReference type="GO" id="GO:0009103">
    <property type="term" value="P:lipopolysaccharide biosynthetic process"/>
    <property type="evidence" value="ECO:0007669"/>
    <property type="project" value="UniProtKB-ARBA"/>
</dbReference>
<feature type="transmembrane region" description="Helical" evidence="8">
    <location>
        <begin position="69"/>
        <end position="98"/>
    </location>
</feature>
<keyword evidence="6 8" id="KW-1133">Transmembrane helix</keyword>
<evidence type="ECO:0000256" key="5">
    <source>
        <dbReference type="ARBA" id="ARBA00022692"/>
    </source>
</evidence>
<feature type="transmembrane region" description="Helical" evidence="8">
    <location>
        <begin position="278"/>
        <end position="295"/>
    </location>
</feature>
<proteinExistence type="predicted"/>
<dbReference type="PANTHER" id="PTHR33908">
    <property type="entry name" value="MANNOSYLTRANSFERASE YKCB-RELATED"/>
    <property type="match status" value="1"/>
</dbReference>
<feature type="transmembrane region" description="Helical" evidence="8">
    <location>
        <begin position="302"/>
        <end position="321"/>
    </location>
</feature>
<protein>
    <recommendedName>
        <fullName evidence="11">Glycosyltransferase RgtA/B/C/D-like domain-containing protein</fullName>
    </recommendedName>
</protein>
<feature type="transmembrane region" description="Helical" evidence="8">
    <location>
        <begin position="118"/>
        <end position="136"/>
    </location>
</feature>
<evidence type="ECO:0000256" key="7">
    <source>
        <dbReference type="ARBA" id="ARBA00023136"/>
    </source>
</evidence>
<organism evidence="9 10">
    <name type="scientific">Candidatus Blackburnbacteria bacterium RIFCSPLOWO2_01_FULL_40_20</name>
    <dbReference type="NCBI Taxonomy" id="1797519"/>
    <lineage>
        <taxon>Bacteria</taxon>
        <taxon>Candidatus Blackburniibacteriota</taxon>
    </lineage>
</organism>
<feature type="transmembrane region" description="Helical" evidence="8">
    <location>
        <begin position="219"/>
        <end position="238"/>
    </location>
</feature>
<dbReference type="PANTHER" id="PTHR33908:SF11">
    <property type="entry name" value="MEMBRANE PROTEIN"/>
    <property type="match status" value="1"/>
</dbReference>
<dbReference type="EMBL" id="MHCC01000007">
    <property type="protein sequence ID" value="OGY13897.1"/>
    <property type="molecule type" value="Genomic_DNA"/>
</dbReference>
<evidence type="ECO:0000313" key="10">
    <source>
        <dbReference type="Proteomes" id="UP000178659"/>
    </source>
</evidence>
<accession>A0A1G1VEY5</accession>
<dbReference type="AlphaFoldDB" id="A0A1G1VEY5"/>